<dbReference type="SUPFAM" id="SSF88659">
    <property type="entry name" value="Sigma3 and sigma4 domains of RNA polymerase sigma factors"/>
    <property type="match status" value="1"/>
</dbReference>
<dbReference type="Pfam" id="PF04542">
    <property type="entry name" value="Sigma70_r2"/>
    <property type="match status" value="1"/>
</dbReference>
<dbReference type="RefSeq" id="WP_136834016.1">
    <property type="nucleotide sequence ID" value="NZ_SWBQ01000001.1"/>
</dbReference>
<dbReference type="Gene3D" id="1.10.1740.10">
    <property type="match status" value="1"/>
</dbReference>
<comment type="caution">
    <text evidence="7">The sequence shown here is derived from an EMBL/GenBank/DDBJ whole genome shotgun (WGS) entry which is preliminary data.</text>
</comment>
<dbReference type="NCBIfam" id="TIGR02985">
    <property type="entry name" value="Sig70_bacteroi1"/>
    <property type="match status" value="1"/>
</dbReference>
<dbReference type="Proteomes" id="UP000307244">
    <property type="component" value="Unassembled WGS sequence"/>
</dbReference>
<dbReference type="InterPro" id="IPR039425">
    <property type="entry name" value="RNA_pol_sigma-70-like"/>
</dbReference>
<dbReference type="SUPFAM" id="SSF88946">
    <property type="entry name" value="Sigma2 domain of RNA polymerase sigma factors"/>
    <property type="match status" value="1"/>
</dbReference>
<dbReference type="InterPro" id="IPR014284">
    <property type="entry name" value="RNA_pol_sigma-70_dom"/>
</dbReference>
<name>A0A4U1CPB6_9SPHI</name>
<protein>
    <submittedName>
        <fullName evidence="7">RNA polymerase sigma-70 factor</fullName>
    </submittedName>
</protein>
<dbReference type="InterPro" id="IPR013325">
    <property type="entry name" value="RNA_pol_sigma_r2"/>
</dbReference>
<dbReference type="OrthoDB" id="665981at2"/>
<evidence type="ECO:0000259" key="6">
    <source>
        <dbReference type="Pfam" id="PF08281"/>
    </source>
</evidence>
<evidence type="ECO:0000256" key="1">
    <source>
        <dbReference type="ARBA" id="ARBA00010641"/>
    </source>
</evidence>
<dbReference type="EMBL" id="SWBQ01000001">
    <property type="protein sequence ID" value="TKC08595.1"/>
    <property type="molecule type" value="Genomic_DNA"/>
</dbReference>
<dbReference type="GO" id="GO:0003677">
    <property type="term" value="F:DNA binding"/>
    <property type="evidence" value="ECO:0007669"/>
    <property type="project" value="InterPro"/>
</dbReference>
<gene>
    <name evidence="7" type="ORF">FA047_00390</name>
</gene>
<evidence type="ECO:0000259" key="5">
    <source>
        <dbReference type="Pfam" id="PF04542"/>
    </source>
</evidence>
<keyword evidence="3" id="KW-0731">Sigma factor</keyword>
<comment type="similarity">
    <text evidence="1">Belongs to the sigma-70 factor family. ECF subfamily.</text>
</comment>
<reference evidence="7 8" key="1">
    <citation type="submission" date="2019-04" db="EMBL/GenBank/DDBJ databases">
        <title>Pedobacter sp. RP-3-15 sp. nov., isolated from Arctic soil.</title>
        <authorList>
            <person name="Dahal R.H."/>
            <person name="Kim D.-U."/>
        </authorList>
    </citation>
    <scope>NUCLEOTIDE SEQUENCE [LARGE SCALE GENOMIC DNA]</scope>
    <source>
        <strain evidence="7 8">RP-3-15</strain>
    </source>
</reference>
<evidence type="ECO:0000313" key="7">
    <source>
        <dbReference type="EMBL" id="TKC08595.1"/>
    </source>
</evidence>
<dbReference type="PANTHER" id="PTHR43133:SF46">
    <property type="entry name" value="RNA POLYMERASE SIGMA-70 FACTOR ECF SUBFAMILY"/>
    <property type="match status" value="1"/>
</dbReference>
<keyword evidence="2" id="KW-0805">Transcription regulation</keyword>
<sequence>MKVDGNLSDLSDNELISLIKQHDQPAFVFVYDKYWSEMYACAFHLFPNREICEDLIHDVFIYLWNNRSKLEIKSVRDYLYIAIKNRTLNKIRSEKFQIDIGEDQLRVSSNEAADQKILSEEIHALFEEGLRTLPEKCRKILMMSRKEHLSNKEIAERLNLSTKTVENQINIGLRKIRDFMGEVLILYFFYNFFG</sequence>
<dbReference type="GO" id="GO:0016987">
    <property type="term" value="F:sigma factor activity"/>
    <property type="evidence" value="ECO:0007669"/>
    <property type="project" value="UniProtKB-KW"/>
</dbReference>
<evidence type="ECO:0000256" key="3">
    <source>
        <dbReference type="ARBA" id="ARBA00023082"/>
    </source>
</evidence>
<dbReference type="AlphaFoldDB" id="A0A4U1CPB6"/>
<proteinExistence type="inferred from homology"/>
<organism evidence="7 8">
    <name type="scientific">Pedobacter frigoris</name>
    <dbReference type="NCBI Taxonomy" id="2571272"/>
    <lineage>
        <taxon>Bacteria</taxon>
        <taxon>Pseudomonadati</taxon>
        <taxon>Bacteroidota</taxon>
        <taxon>Sphingobacteriia</taxon>
        <taxon>Sphingobacteriales</taxon>
        <taxon>Sphingobacteriaceae</taxon>
        <taxon>Pedobacter</taxon>
    </lineage>
</organism>
<evidence type="ECO:0000313" key="8">
    <source>
        <dbReference type="Proteomes" id="UP000307244"/>
    </source>
</evidence>
<dbReference type="InterPro" id="IPR014327">
    <property type="entry name" value="RNA_pol_sigma70_bacteroid"/>
</dbReference>
<dbReference type="Pfam" id="PF08281">
    <property type="entry name" value="Sigma70_r4_2"/>
    <property type="match status" value="1"/>
</dbReference>
<dbReference type="InterPro" id="IPR036388">
    <property type="entry name" value="WH-like_DNA-bd_sf"/>
</dbReference>
<evidence type="ECO:0000256" key="4">
    <source>
        <dbReference type="ARBA" id="ARBA00023163"/>
    </source>
</evidence>
<evidence type="ECO:0000256" key="2">
    <source>
        <dbReference type="ARBA" id="ARBA00023015"/>
    </source>
</evidence>
<keyword evidence="4" id="KW-0804">Transcription</keyword>
<keyword evidence="8" id="KW-1185">Reference proteome</keyword>
<dbReference type="NCBIfam" id="TIGR02937">
    <property type="entry name" value="sigma70-ECF"/>
    <property type="match status" value="1"/>
</dbReference>
<accession>A0A4U1CPB6</accession>
<dbReference type="InterPro" id="IPR013249">
    <property type="entry name" value="RNA_pol_sigma70_r4_t2"/>
</dbReference>
<dbReference type="PANTHER" id="PTHR43133">
    <property type="entry name" value="RNA POLYMERASE ECF-TYPE SIGMA FACTO"/>
    <property type="match status" value="1"/>
</dbReference>
<feature type="domain" description="RNA polymerase sigma-70 region 2" evidence="5">
    <location>
        <begin position="31"/>
        <end position="95"/>
    </location>
</feature>
<dbReference type="GO" id="GO:0006352">
    <property type="term" value="P:DNA-templated transcription initiation"/>
    <property type="evidence" value="ECO:0007669"/>
    <property type="project" value="InterPro"/>
</dbReference>
<feature type="domain" description="RNA polymerase sigma factor 70 region 4 type 2" evidence="6">
    <location>
        <begin position="126"/>
        <end position="175"/>
    </location>
</feature>
<dbReference type="InterPro" id="IPR013324">
    <property type="entry name" value="RNA_pol_sigma_r3/r4-like"/>
</dbReference>
<dbReference type="InterPro" id="IPR007627">
    <property type="entry name" value="RNA_pol_sigma70_r2"/>
</dbReference>
<dbReference type="Gene3D" id="1.10.10.10">
    <property type="entry name" value="Winged helix-like DNA-binding domain superfamily/Winged helix DNA-binding domain"/>
    <property type="match status" value="1"/>
</dbReference>